<proteinExistence type="predicted"/>
<dbReference type="InterPro" id="IPR003360">
    <property type="entry name" value="US22-like"/>
</dbReference>
<protein>
    <submittedName>
        <fullName evidence="2">Tegument protein US22</fullName>
    </submittedName>
</protein>
<sequence>MSLLTKAAAEAWGTYLRQRDERCEDAIRCDYGVFQFRNTIYQRTLSLLQGLYLRQYDPDALRSYVRQHRGTTVALRNPANWLLVLRETAAIPQIYARSLASEYLCCDDDLEAVGVLAVRPADDDPHRHTKWAQEVPCVLMMGKHGTVYVYDWETDGLYEVASDLKVFAKNGLLWCEYVYRHPQTPFSTTEPRYHVQKFLCADPTDAVAVAQTAREMSGLNLVIRTPGRTEVEPLLMLGSVEALRACRPFDHMSAAEFRELRVFIRQRLCCEWYVVGMMGYYLAYGPFVPSGVVLLDQFGVVYFLKIEDSDLYRLADNFHMFLKCGLLKTRGLCRFDRGLRGECRLEELPVCHHTLKKDMLRWHGALGTITRAQLESALDWFLRPSRGQDKVPNNNVAWGRTDLLATGALQDHHQSSFFPAQRLETLPALQGGLWEDNDETTQAVEGQRCFRVAKCFPPTPHMPYNECGVELSCQLSSDEDEAPRQPRRVAPRAGNPPHTPYPSDNEEGVEDAPRDEGDTPAPPTEPMPAEEDDETEIPSSQLGREEEGDGEGDDAGGGPPVYQSECLPTTEREAWLHRGRRAKAMHDCGHTLKQVVIPEPDQMSNEMDD</sequence>
<gene>
    <name evidence="2" type="primary">US22</name>
    <name evidence="2" type="ORF">CCMVgp153</name>
</gene>
<dbReference type="Pfam" id="PF02393">
    <property type="entry name" value="US22"/>
    <property type="match status" value="2"/>
</dbReference>
<evidence type="ECO:0000256" key="1">
    <source>
        <dbReference type="SAM" id="MobiDB-lite"/>
    </source>
</evidence>
<evidence type="ECO:0000313" key="2">
    <source>
        <dbReference type="EMBL" id="QXV67919.1"/>
    </source>
</evidence>
<name>A0A8F7KB71_9BETA</name>
<reference evidence="2" key="1">
    <citation type="submission" date="2021-05" db="EMBL/GenBank/DDBJ databases">
        <title>Cloning and multi-omic analysis of chimpanzee cytomegalovirus: a resource for comparative functional genomics.</title>
        <authorList>
            <person name="Phan Q.V."/>
        </authorList>
    </citation>
    <scope>NUCLEOTIDE SEQUENCE</scope>
    <source>
        <strain evidence="2">Heberling</strain>
    </source>
</reference>
<feature type="region of interest" description="Disordered" evidence="1">
    <location>
        <begin position="478"/>
        <end position="569"/>
    </location>
</feature>
<dbReference type="EMBL" id="MZ151943">
    <property type="protein sequence ID" value="QXV67919.1"/>
    <property type="molecule type" value="Genomic_DNA"/>
</dbReference>
<organism evidence="2">
    <name type="scientific">Panine betaherpesvirus 2</name>
    <name type="common">Chimpanzee cytomegalovirus</name>
    <dbReference type="NCBI Taxonomy" id="188763"/>
    <lineage>
        <taxon>Viruses</taxon>
        <taxon>Duplodnaviria</taxon>
        <taxon>Heunggongvirae</taxon>
        <taxon>Peploviricota</taxon>
        <taxon>Herviviricetes</taxon>
        <taxon>Herpesvirales</taxon>
        <taxon>Orthoherpesviridae</taxon>
        <taxon>Betaherpesvirinae</taxon>
        <taxon>Cytomegalovirus</taxon>
        <taxon>Cytomegalovirus paninebeta2</taxon>
    </lineage>
</organism>
<accession>A0A8F7KB71</accession>
<dbReference type="OrthoDB" id="3088at10239"/>